<evidence type="ECO:0000259" key="3">
    <source>
        <dbReference type="PROSITE" id="PS50103"/>
    </source>
</evidence>
<organism evidence="4 5">
    <name type="scientific">Dreissena polymorpha</name>
    <name type="common">Zebra mussel</name>
    <name type="synonym">Mytilus polymorpha</name>
    <dbReference type="NCBI Taxonomy" id="45954"/>
    <lineage>
        <taxon>Eukaryota</taxon>
        <taxon>Metazoa</taxon>
        <taxon>Spiralia</taxon>
        <taxon>Lophotrochozoa</taxon>
        <taxon>Mollusca</taxon>
        <taxon>Bivalvia</taxon>
        <taxon>Autobranchia</taxon>
        <taxon>Heteroconchia</taxon>
        <taxon>Euheterodonta</taxon>
        <taxon>Imparidentia</taxon>
        <taxon>Neoheterodontei</taxon>
        <taxon>Myida</taxon>
        <taxon>Dreissenoidea</taxon>
        <taxon>Dreissenidae</taxon>
        <taxon>Dreissena</taxon>
    </lineage>
</organism>
<evidence type="ECO:0000256" key="1">
    <source>
        <dbReference type="PROSITE-ProRule" id="PRU00723"/>
    </source>
</evidence>
<dbReference type="Proteomes" id="UP000828390">
    <property type="component" value="Unassembled WGS sequence"/>
</dbReference>
<dbReference type="InterPro" id="IPR000571">
    <property type="entry name" value="Znf_CCCH"/>
</dbReference>
<reference evidence="4" key="2">
    <citation type="submission" date="2020-11" db="EMBL/GenBank/DDBJ databases">
        <authorList>
            <person name="McCartney M.A."/>
            <person name="Auch B."/>
            <person name="Kono T."/>
            <person name="Mallez S."/>
            <person name="Becker A."/>
            <person name="Gohl D.M."/>
            <person name="Silverstein K.A.T."/>
            <person name="Koren S."/>
            <person name="Bechman K.B."/>
            <person name="Herman A."/>
            <person name="Abrahante J.E."/>
            <person name="Garbe J."/>
        </authorList>
    </citation>
    <scope>NUCLEOTIDE SEQUENCE</scope>
    <source>
        <strain evidence="4">Duluth1</strain>
        <tissue evidence="4">Whole animal</tissue>
    </source>
</reference>
<reference evidence="4" key="1">
    <citation type="journal article" date="2019" name="bioRxiv">
        <title>The Genome of the Zebra Mussel, Dreissena polymorpha: A Resource for Invasive Species Research.</title>
        <authorList>
            <person name="McCartney M.A."/>
            <person name="Auch B."/>
            <person name="Kono T."/>
            <person name="Mallez S."/>
            <person name="Zhang Y."/>
            <person name="Obille A."/>
            <person name="Becker A."/>
            <person name="Abrahante J.E."/>
            <person name="Garbe J."/>
            <person name="Badalamenti J.P."/>
            <person name="Herman A."/>
            <person name="Mangelson H."/>
            <person name="Liachko I."/>
            <person name="Sullivan S."/>
            <person name="Sone E.D."/>
            <person name="Koren S."/>
            <person name="Silverstein K.A.T."/>
            <person name="Beckman K.B."/>
            <person name="Gohl D.M."/>
        </authorList>
    </citation>
    <scope>NUCLEOTIDE SEQUENCE</scope>
    <source>
        <strain evidence="4">Duluth1</strain>
        <tissue evidence="4">Whole animal</tissue>
    </source>
</reference>
<evidence type="ECO:0000313" key="4">
    <source>
        <dbReference type="EMBL" id="KAH3835952.1"/>
    </source>
</evidence>
<keyword evidence="1" id="KW-0862">Zinc</keyword>
<proteinExistence type="predicted"/>
<accession>A0A9D4QMT9</accession>
<gene>
    <name evidence="4" type="ORF">DPMN_109321</name>
</gene>
<dbReference type="EMBL" id="JAIWYP010000004">
    <property type="protein sequence ID" value="KAH3835952.1"/>
    <property type="molecule type" value="Genomic_DNA"/>
</dbReference>
<dbReference type="AlphaFoldDB" id="A0A9D4QMT9"/>
<dbReference type="PROSITE" id="PS50103">
    <property type="entry name" value="ZF_C3H1"/>
    <property type="match status" value="1"/>
</dbReference>
<feature type="domain" description="C3H1-type" evidence="3">
    <location>
        <begin position="61"/>
        <end position="88"/>
    </location>
</feature>
<comment type="caution">
    <text evidence="4">The sequence shown here is derived from an EMBL/GenBank/DDBJ whole genome shotgun (WGS) entry which is preliminary data.</text>
</comment>
<keyword evidence="5" id="KW-1185">Reference proteome</keyword>
<keyword evidence="1" id="KW-0479">Metal-binding</keyword>
<evidence type="ECO:0000313" key="5">
    <source>
        <dbReference type="Proteomes" id="UP000828390"/>
    </source>
</evidence>
<feature type="zinc finger region" description="C3H1-type" evidence="1">
    <location>
        <begin position="61"/>
        <end position="88"/>
    </location>
</feature>
<feature type="region of interest" description="Disordered" evidence="2">
    <location>
        <begin position="127"/>
        <end position="149"/>
    </location>
</feature>
<name>A0A9D4QMT9_DREPO</name>
<evidence type="ECO:0000256" key="2">
    <source>
        <dbReference type="SAM" id="MobiDB-lite"/>
    </source>
</evidence>
<dbReference type="GO" id="GO:0008270">
    <property type="term" value="F:zinc ion binding"/>
    <property type="evidence" value="ECO:0007669"/>
    <property type="project" value="UniProtKB-KW"/>
</dbReference>
<sequence length="149" mass="16943">MLHYFYTIRECAVRQGGMSWREYDHQFLSRQAVISSSWTALNEDLWLRCMSFRETGVAQMKTGRYFCRDFLKSSCRFGHSCKFEHVCVNCGGSHPFTSCSPGNRGHSGLSNIYRQPNVQGLEVSRFRGQPSGAPRSVPFHRPGRGGLGR</sequence>
<protein>
    <recommendedName>
        <fullName evidence="3">C3H1-type domain-containing protein</fullName>
    </recommendedName>
</protein>
<keyword evidence="1" id="KW-0863">Zinc-finger</keyword>